<organism evidence="1 2">
    <name type="scientific">Sphaerisporangium aureirubrum</name>
    <dbReference type="NCBI Taxonomy" id="1544736"/>
    <lineage>
        <taxon>Bacteria</taxon>
        <taxon>Bacillati</taxon>
        <taxon>Actinomycetota</taxon>
        <taxon>Actinomycetes</taxon>
        <taxon>Streptosporangiales</taxon>
        <taxon>Streptosporangiaceae</taxon>
        <taxon>Sphaerisporangium</taxon>
    </lineage>
</organism>
<evidence type="ECO:0000313" key="2">
    <source>
        <dbReference type="Proteomes" id="UP001596137"/>
    </source>
</evidence>
<reference evidence="2" key="1">
    <citation type="journal article" date="2019" name="Int. J. Syst. Evol. Microbiol.">
        <title>The Global Catalogue of Microorganisms (GCM) 10K type strain sequencing project: providing services to taxonomists for standard genome sequencing and annotation.</title>
        <authorList>
            <consortium name="The Broad Institute Genomics Platform"/>
            <consortium name="The Broad Institute Genome Sequencing Center for Infectious Disease"/>
            <person name="Wu L."/>
            <person name="Ma J."/>
        </authorList>
    </citation>
    <scope>NUCLEOTIDE SEQUENCE [LARGE SCALE GENOMIC DNA]</scope>
    <source>
        <strain evidence="2">JCM 30346</strain>
    </source>
</reference>
<dbReference type="Gene3D" id="3.10.450.50">
    <property type="match status" value="1"/>
</dbReference>
<proteinExistence type="predicted"/>
<comment type="caution">
    <text evidence="1">The sequence shown here is derived from an EMBL/GenBank/DDBJ whole genome shotgun (WGS) entry which is preliminary data.</text>
</comment>
<dbReference type="RefSeq" id="WP_380758646.1">
    <property type="nucleotide sequence ID" value="NZ_JBHSRF010000053.1"/>
</dbReference>
<dbReference type="Proteomes" id="UP001596137">
    <property type="component" value="Unassembled WGS sequence"/>
</dbReference>
<accession>A0ABW1NQM4</accession>
<name>A0ABW1NQM4_9ACTN</name>
<keyword evidence="2" id="KW-1185">Reference proteome</keyword>
<gene>
    <name evidence="1" type="ORF">ACFP1K_27770</name>
</gene>
<protein>
    <recommendedName>
        <fullName evidence="3">SnoaL-like domain-containing protein</fullName>
    </recommendedName>
</protein>
<evidence type="ECO:0000313" key="1">
    <source>
        <dbReference type="EMBL" id="MFC6084989.1"/>
    </source>
</evidence>
<dbReference type="EMBL" id="JBHSRF010000053">
    <property type="protein sequence ID" value="MFC6084989.1"/>
    <property type="molecule type" value="Genomic_DNA"/>
</dbReference>
<dbReference type="SUPFAM" id="SSF54427">
    <property type="entry name" value="NTF2-like"/>
    <property type="match status" value="1"/>
</dbReference>
<dbReference type="InterPro" id="IPR032710">
    <property type="entry name" value="NTF2-like_dom_sf"/>
</dbReference>
<evidence type="ECO:0008006" key="3">
    <source>
        <dbReference type="Google" id="ProtNLM"/>
    </source>
</evidence>
<sequence length="120" mass="13242">MDGEQIRTGMGAYYERRPARGDRMVNVAESRYVLHSTTDPDVFIAEIDTALSGSAGDTTMSLLQIFRLRDGEIALLRDYFAPEEVDRAEPTYERCLRLGVIVVANPLSRSLVCCSHAGSG</sequence>